<dbReference type="GeneID" id="28740835"/>
<dbReference type="VEuPathDB" id="FungiDB:AB675_8504"/>
<evidence type="ECO:0000256" key="1">
    <source>
        <dbReference type="SAM" id="MobiDB-lite"/>
    </source>
</evidence>
<sequence>MSYSQPPLGRKSSAPWNRLRPVKQDPLEVMGYVSKGDNRLLDSKAQESFYDKIVARYMQFCSQHSKDLDSAFASLSIAPNNDHNDRKALLPGESRPLTPSPPKDANHWGASPPQELQLILTALRKLREGILGSSSTRSSPVLAQRVHVFNIRVAILAHHWESYLPSLIYLLSRLHSQEFPLPKSELFEMTSYLILDLGTRQNNLGAAFALRHNSRVRFGYENRRVDAILHAVVTNNWIVFWRTRRIVDGYLRAMLHWHAETIRKPVLKAIGRTYMATDLQWILSSTTGSDGSDMSWEELVQAEDVGWARDGDKVIIRKPKVRP</sequence>
<feature type="region of interest" description="Disordered" evidence="1">
    <location>
        <begin position="83"/>
        <end position="109"/>
    </location>
</feature>
<dbReference type="EMBL" id="LFJN01000003">
    <property type="protein sequence ID" value="KPI44725.1"/>
    <property type="molecule type" value="Genomic_DNA"/>
</dbReference>
<dbReference type="AlphaFoldDB" id="A0A0N1P260"/>
<dbReference type="RefSeq" id="XP_018004688.1">
    <property type="nucleotide sequence ID" value="XM_018148955.1"/>
</dbReference>
<organism evidence="2 3">
    <name type="scientific">Cyphellophora attinorum</name>
    <dbReference type="NCBI Taxonomy" id="1664694"/>
    <lineage>
        <taxon>Eukaryota</taxon>
        <taxon>Fungi</taxon>
        <taxon>Dikarya</taxon>
        <taxon>Ascomycota</taxon>
        <taxon>Pezizomycotina</taxon>
        <taxon>Eurotiomycetes</taxon>
        <taxon>Chaetothyriomycetidae</taxon>
        <taxon>Chaetothyriales</taxon>
        <taxon>Cyphellophoraceae</taxon>
        <taxon>Cyphellophora</taxon>
    </lineage>
</organism>
<name>A0A0N1P260_9EURO</name>
<reference evidence="2 3" key="1">
    <citation type="submission" date="2015-06" db="EMBL/GenBank/DDBJ databases">
        <title>Draft genome of the ant-associated black yeast Phialophora attae CBS 131958.</title>
        <authorList>
            <person name="Moreno L.F."/>
            <person name="Stielow B.J."/>
            <person name="de Hoog S."/>
            <person name="Vicente V.A."/>
            <person name="Weiss V.A."/>
            <person name="de Vries M."/>
            <person name="Cruz L.M."/>
            <person name="Souza E.M."/>
        </authorList>
    </citation>
    <scope>NUCLEOTIDE SEQUENCE [LARGE SCALE GENOMIC DNA]</scope>
    <source>
        <strain evidence="2 3">CBS 131958</strain>
    </source>
</reference>
<evidence type="ECO:0000313" key="2">
    <source>
        <dbReference type="EMBL" id="KPI44725.1"/>
    </source>
</evidence>
<keyword evidence="3" id="KW-1185">Reference proteome</keyword>
<evidence type="ECO:0000313" key="3">
    <source>
        <dbReference type="Proteomes" id="UP000038010"/>
    </source>
</evidence>
<dbReference type="STRING" id="1664694.A0A0N1P260"/>
<proteinExistence type="predicted"/>
<protein>
    <recommendedName>
        <fullName evidence="4">CSN8/PSMD8/EIF3K domain-containing protein</fullName>
    </recommendedName>
</protein>
<comment type="caution">
    <text evidence="2">The sequence shown here is derived from an EMBL/GenBank/DDBJ whole genome shotgun (WGS) entry which is preliminary data.</text>
</comment>
<evidence type="ECO:0008006" key="4">
    <source>
        <dbReference type="Google" id="ProtNLM"/>
    </source>
</evidence>
<dbReference type="PANTHER" id="PTHR39398">
    <property type="entry name" value="YALI0F14311P"/>
    <property type="match status" value="1"/>
</dbReference>
<dbReference type="Proteomes" id="UP000038010">
    <property type="component" value="Unassembled WGS sequence"/>
</dbReference>
<accession>A0A0N1P260</accession>
<dbReference type="PANTHER" id="PTHR39398:SF1">
    <property type="entry name" value="CSN8_PSMD8_EIF3K DOMAIN-CONTAINING PROTEIN"/>
    <property type="match status" value="1"/>
</dbReference>
<dbReference type="OrthoDB" id="2100128at2759"/>
<gene>
    <name evidence="2" type="ORF">AB675_8504</name>
</gene>